<sequence>MNRSYSTRFYYEPGCSKGYKNRTSIHTCCPILYRKKSLQYWKGKKEKRCFRFSTFYSSARHLNNSIRNRQTTKELACHG</sequence>
<protein>
    <submittedName>
        <fullName evidence="1 2">Uncharacterized protein</fullName>
    </submittedName>
</protein>
<evidence type="ECO:0000313" key="1">
    <source>
        <dbReference type="EMBL" id="PNT70615.1"/>
    </source>
</evidence>
<organism evidence="1">
    <name type="scientific">Brachypodium distachyon</name>
    <name type="common">Purple false brome</name>
    <name type="synonym">Trachynia distachya</name>
    <dbReference type="NCBI Taxonomy" id="15368"/>
    <lineage>
        <taxon>Eukaryota</taxon>
        <taxon>Viridiplantae</taxon>
        <taxon>Streptophyta</taxon>
        <taxon>Embryophyta</taxon>
        <taxon>Tracheophyta</taxon>
        <taxon>Spermatophyta</taxon>
        <taxon>Magnoliopsida</taxon>
        <taxon>Liliopsida</taxon>
        <taxon>Poales</taxon>
        <taxon>Poaceae</taxon>
        <taxon>BOP clade</taxon>
        <taxon>Pooideae</taxon>
        <taxon>Stipodae</taxon>
        <taxon>Brachypodieae</taxon>
        <taxon>Brachypodium</taxon>
    </lineage>
</organism>
<dbReference type="EMBL" id="CM000881">
    <property type="protein sequence ID" value="PNT70615.1"/>
    <property type="molecule type" value="Genomic_DNA"/>
</dbReference>
<dbReference type="AlphaFoldDB" id="A0A2K2D8L2"/>
<proteinExistence type="predicted"/>
<reference evidence="1" key="2">
    <citation type="submission" date="2017-06" db="EMBL/GenBank/DDBJ databases">
        <title>WGS assembly of Brachypodium distachyon.</title>
        <authorList>
            <consortium name="The International Brachypodium Initiative"/>
            <person name="Lucas S."/>
            <person name="Harmon-Smith M."/>
            <person name="Lail K."/>
            <person name="Tice H."/>
            <person name="Grimwood J."/>
            <person name="Bruce D."/>
            <person name="Barry K."/>
            <person name="Shu S."/>
            <person name="Lindquist E."/>
            <person name="Wang M."/>
            <person name="Pitluck S."/>
            <person name="Vogel J.P."/>
            <person name="Garvin D.F."/>
            <person name="Mockler T.C."/>
            <person name="Schmutz J."/>
            <person name="Rokhsar D."/>
            <person name="Bevan M.W."/>
        </authorList>
    </citation>
    <scope>NUCLEOTIDE SEQUENCE</scope>
    <source>
        <strain evidence="1">Bd21</strain>
    </source>
</reference>
<dbReference type="Proteomes" id="UP000008810">
    <property type="component" value="Chromosome 2"/>
</dbReference>
<keyword evidence="3" id="KW-1185">Reference proteome</keyword>
<evidence type="ECO:0000313" key="2">
    <source>
        <dbReference type="EnsemblPlants" id="PNT70615"/>
    </source>
</evidence>
<dbReference type="InParanoid" id="A0A2K2D8L2"/>
<name>A0A2K2D8L2_BRADI</name>
<gene>
    <name evidence="1" type="ORF">BRADI_2g14411v3</name>
</gene>
<reference evidence="2" key="3">
    <citation type="submission" date="2018-08" db="UniProtKB">
        <authorList>
            <consortium name="EnsemblPlants"/>
        </authorList>
    </citation>
    <scope>IDENTIFICATION</scope>
    <source>
        <strain evidence="2">cv. Bd21</strain>
    </source>
</reference>
<accession>A0A2K2D8L2</accession>
<dbReference type="Gramene" id="PNT70615">
    <property type="protein sequence ID" value="PNT70615"/>
    <property type="gene ID" value="BRADI_2g14411v3"/>
</dbReference>
<evidence type="ECO:0000313" key="3">
    <source>
        <dbReference type="Proteomes" id="UP000008810"/>
    </source>
</evidence>
<dbReference type="EnsemblPlants" id="PNT70615">
    <property type="protein sequence ID" value="PNT70615"/>
    <property type="gene ID" value="BRADI_2g14411v3"/>
</dbReference>
<reference evidence="1 2" key="1">
    <citation type="journal article" date="2010" name="Nature">
        <title>Genome sequencing and analysis of the model grass Brachypodium distachyon.</title>
        <authorList>
            <consortium name="International Brachypodium Initiative"/>
        </authorList>
    </citation>
    <scope>NUCLEOTIDE SEQUENCE [LARGE SCALE GENOMIC DNA]</scope>
    <source>
        <strain evidence="1 2">Bd21</strain>
    </source>
</reference>